<feature type="region of interest" description="Disordered" evidence="1">
    <location>
        <begin position="167"/>
        <end position="250"/>
    </location>
</feature>
<feature type="compositionally biased region" description="Low complexity" evidence="1">
    <location>
        <begin position="16"/>
        <end position="25"/>
    </location>
</feature>
<feature type="region of interest" description="Disordered" evidence="1">
    <location>
        <begin position="1"/>
        <end position="35"/>
    </location>
</feature>
<feature type="transmembrane region" description="Helical" evidence="2">
    <location>
        <begin position="134"/>
        <end position="158"/>
    </location>
</feature>
<feature type="transmembrane region" description="Helical" evidence="2">
    <location>
        <begin position="109"/>
        <end position="128"/>
    </location>
</feature>
<feature type="transmembrane region" description="Helical" evidence="2">
    <location>
        <begin position="83"/>
        <end position="102"/>
    </location>
</feature>
<accession>A0A660CKA0</accession>
<feature type="transmembrane region" description="Helical" evidence="2">
    <location>
        <begin position="45"/>
        <end position="63"/>
    </location>
</feature>
<feature type="compositionally biased region" description="Gly residues" evidence="1">
    <location>
        <begin position="1"/>
        <end position="15"/>
    </location>
</feature>
<dbReference type="AlphaFoldDB" id="A0A660CKA0"/>
<evidence type="ECO:0000256" key="2">
    <source>
        <dbReference type="SAM" id="Phobius"/>
    </source>
</evidence>
<gene>
    <name evidence="3" type="ORF">JD82_04184</name>
</gene>
<evidence type="ECO:0000313" key="3">
    <source>
        <dbReference type="EMBL" id="TWH22307.1"/>
    </source>
</evidence>
<keyword evidence="2" id="KW-0472">Membrane</keyword>
<reference evidence="3 4" key="1">
    <citation type="submission" date="2019-07" db="EMBL/GenBank/DDBJ databases">
        <title>R&amp;d 2014.</title>
        <authorList>
            <person name="Klenk H.-P."/>
        </authorList>
    </citation>
    <scope>NUCLEOTIDE SEQUENCE [LARGE SCALE GENOMIC DNA]</scope>
    <source>
        <strain evidence="3 4">DSM 43194</strain>
    </source>
</reference>
<feature type="compositionally biased region" description="Gly residues" evidence="1">
    <location>
        <begin position="240"/>
        <end position="250"/>
    </location>
</feature>
<feature type="compositionally biased region" description="Low complexity" evidence="1">
    <location>
        <begin position="209"/>
        <end position="239"/>
    </location>
</feature>
<dbReference type="Pfam" id="PF17270">
    <property type="entry name" value="DUF5336"/>
    <property type="match status" value="1"/>
</dbReference>
<dbReference type="Proteomes" id="UP000317303">
    <property type="component" value="Unassembled WGS sequence"/>
</dbReference>
<dbReference type="InterPro" id="IPR035166">
    <property type="entry name" value="DUF5336"/>
</dbReference>
<comment type="caution">
    <text evidence="3">The sequence shown here is derived from an EMBL/GenBank/DDBJ whole genome shotgun (WGS) entry which is preliminary data.</text>
</comment>
<dbReference type="OrthoDB" id="3698541at2"/>
<dbReference type="EMBL" id="VLJV01000001">
    <property type="protein sequence ID" value="TWH22307.1"/>
    <property type="molecule type" value="Genomic_DNA"/>
</dbReference>
<proteinExistence type="predicted"/>
<name>A0A660CKA0_9PSEU</name>
<feature type="compositionally biased region" description="Low complexity" evidence="1">
    <location>
        <begin position="172"/>
        <end position="201"/>
    </location>
</feature>
<keyword evidence="4" id="KW-1185">Reference proteome</keyword>
<keyword evidence="2" id="KW-1133">Transmembrane helix</keyword>
<protein>
    <submittedName>
        <fullName evidence="3">Uncharacterized protein</fullName>
    </submittedName>
</protein>
<evidence type="ECO:0000313" key="4">
    <source>
        <dbReference type="Proteomes" id="UP000317303"/>
    </source>
</evidence>
<sequence length="250" mass="25949">MSFPSGGPGTGGFPGQGPQQPQQSFPGPPAPQQGGGGLKISLPQILFLAVAGLGLVNLFLGFANFAVVPQVETGIGFYEEGSAAWLPMMFFLSGLAALLTILPGEHKPGPWPALLAVGVLLPFLFITFASEREYGAGAIMILIFGIVQTLAAVAAYLFDENIIKPPQPKPVGQPGSYGQQPQGGYPGQAPQQPQSGGFPQQNQPPQPVNPHAQPTAYAPQHGQFFQPQDPGQQGQQGQQGQPGQGPQPGA</sequence>
<keyword evidence="2" id="KW-0812">Transmembrane</keyword>
<dbReference type="RefSeq" id="WP_030532796.1">
    <property type="nucleotide sequence ID" value="NZ_JOIJ01000010.1"/>
</dbReference>
<organism evidence="3 4">
    <name type="scientific">Prauserella rugosa</name>
    <dbReference type="NCBI Taxonomy" id="43354"/>
    <lineage>
        <taxon>Bacteria</taxon>
        <taxon>Bacillati</taxon>
        <taxon>Actinomycetota</taxon>
        <taxon>Actinomycetes</taxon>
        <taxon>Pseudonocardiales</taxon>
        <taxon>Pseudonocardiaceae</taxon>
        <taxon>Prauserella</taxon>
    </lineage>
</organism>
<evidence type="ECO:0000256" key="1">
    <source>
        <dbReference type="SAM" id="MobiDB-lite"/>
    </source>
</evidence>